<protein>
    <submittedName>
        <fullName evidence="2">Membrane protein S14</fullName>
    </submittedName>
</protein>
<name>G8XT35_9BETA</name>
<keyword evidence="1" id="KW-1133">Transmembrane helix</keyword>
<evidence type="ECO:0000313" key="3">
    <source>
        <dbReference type="Proteomes" id="UP000097892"/>
    </source>
</evidence>
<feature type="transmembrane region" description="Helical" evidence="1">
    <location>
        <begin position="123"/>
        <end position="144"/>
    </location>
</feature>
<evidence type="ECO:0000313" key="2">
    <source>
        <dbReference type="EMBL" id="AEV80986.1"/>
    </source>
</evidence>
<dbReference type="EMBL" id="FJ483967">
    <property type="protein sequence ID" value="AEV80986.1"/>
    <property type="molecule type" value="Genomic_DNA"/>
</dbReference>
<keyword evidence="1" id="KW-0812">Transmembrane</keyword>
<feature type="transmembrane region" description="Helical" evidence="1">
    <location>
        <begin position="150"/>
        <end position="176"/>
    </location>
</feature>
<feature type="transmembrane region" description="Helical" evidence="1">
    <location>
        <begin position="99"/>
        <end position="116"/>
    </location>
</feature>
<dbReference type="Proteomes" id="UP000097892">
    <property type="component" value="Segment"/>
</dbReference>
<sequence>MGCEPVIKTRSKQPCRPSRSRPQSVAIRIENRSNRPRERFDGWPCWAVRLLFEWRELCLLRRVFGLTCLALLSCFALCFTWSWLRIGKPWWTQKIDHEIGLSLILEVSSLTVWIWLKHWRNILLRLWFFGTMITLKVTSVNFNSHSIDTLSLPICVSIILAYFFIVTGFETFGGILRRDLPKMDQDTMWRWTIGISIVDFGVICAQNHLPSDWYTVCQCVLMMVWNAFVYQEVCWLLCIMDKTDPAMDLVISGNLCMYSLNMYMCNTNFWSR</sequence>
<keyword evidence="3" id="KW-1185">Reference proteome</keyword>
<dbReference type="GeneID" id="11464354"/>
<dbReference type="KEGG" id="vg:11464354"/>
<reference evidence="2" key="1">
    <citation type="submission" date="2011-12" db="EMBL/GenBank/DDBJ databases">
        <title>Comparative genomics of primate cytomegaloviruses.</title>
        <authorList>
            <person name="Davison A.J."/>
            <person name="Holton M."/>
            <person name="Dolan A."/>
            <person name="Dargan D.J."/>
            <person name="Gatherer D."/>
            <person name="Hayward G.S."/>
        </authorList>
    </citation>
    <scope>NUCLEOTIDE SEQUENCE [LARGE SCALE GENOMIC DNA]</scope>
    <source>
        <strain evidence="2">SqSHV</strain>
    </source>
</reference>
<proteinExistence type="predicted"/>
<accession>G8XT35</accession>
<feature type="transmembrane region" description="Helical" evidence="1">
    <location>
        <begin position="63"/>
        <end position="84"/>
    </location>
</feature>
<gene>
    <name evidence="2" type="primary">S14</name>
</gene>
<dbReference type="RefSeq" id="YP_004940293.1">
    <property type="nucleotide sequence ID" value="NC_016448.1"/>
</dbReference>
<evidence type="ECO:0000256" key="1">
    <source>
        <dbReference type="SAM" id="Phobius"/>
    </source>
</evidence>
<organism evidence="2 3">
    <name type="scientific">Saimiriine betaherpesvirus 4</name>
    <dbReference type="NCBI Taxonomy" id="1535247"/>
    <lineage>
        <taxon>Viruses</taxon>
        <taxon>Duplodnaviria</taxon>
        <taxon>Heunggongvirae</taxon>
        <taxon>Peploviricota</taxon>
        <taxon>Herviviricetes</taxon>
        <taxon>Herpesvirales</taxon>
        <taxon>Orthoherpesviridae</taxon>
        <taxon>Betaherpesvirinae</taxon>
        <taxon>Cytomegalovirus</taxon>
        <taxon>Cytomegalovirus saimiriinebeta4</taxon>
    </lineage>
</organism>
<keyword evidence="1" id="KW-0472">Membrane</keyword>